<dbReference type="STRING" id="1802730.A2591_02440"/>
<accession>A0A1G2SLU5</accession>
<reference evidence="5 6" key="1">
    <citation type="journal article" date="2016" name="Nat. Commun.">
        <title>Thousands of microbial genomes shed light on interconnected biogeochemical processes in an aquifer system.</title>
        <authorList>
            <person name="Anantharaman K."/>
            <person name="Brown C.T."/>
            <person name="Hug L.A."/>
            <person name="Sharon I."/>
            <person name="Castelle C.J."/>
            <person name="Probst A.J."/>
            <person name="Thomas B.C."/>
            <person name="Singh A."/>
            <person name="Wilkins M.J."/>
            <person name="Karaoz U."/>
            <person name="Brodie E.L."/>
            <person name="Williams K.H."/>
            <person name="Hubbard S.S."/>
            <person name="Banfield J.F."/>
        </authorList>
    </citation>
    <scope>NUCLEOTIDE SEQUENCE [LARGE SCALE GENOMIC DNA]</scope>
</reference>
<dbReference type="Gene3D" id="3.40.50.2000">
    <property type="entry name" value="Glycogen Phosphorylase B"/>
    <property type="match status" value="2"/>
</dbReference>
<proteinExistence type="predicted"/>
<evidence type="ECO:0008006" key="7">
    <source>
        <dbReference type="Google" id="ProtNLM"/>
    </source>
</evidence>
<feature type="domain" description="Glycosyl transferase family 1" evidence="3">
    <location>
        <begin position="203"/>
        <end position="348"/>
    </location>
</feature>
<dbReference type="Pfam" id="PF13439">
    <property type="entry name" value="Glyco_transf_4"/>
    <property type="match status" value="1"/>
</dbReference>
<dbReference type="AlphaFoldDB" id="A0A1G2SLU5"/>
<keyword evidence="1" id="KW-0328">Glycosyltransferase</keyword>
<name>A0A1G2SLU5_9BACT</name>
<evidence type="ECO:0000256" key="2">
    <source>
        <dbReference type="ARBA" id="ARBA00022679"/>
    </source>
</evidence>
<dbReference type="GO" id="GO:0016757">
    <property type="term" value="F:glycosyltransferase activity"/>
    <property type="evidence" value="ECO:0007669"/>
    <property type="project" value="UniProtKB-KW"/>
</dbReference>
<evidence type="ECO:0000256" key="1">
    <source>
        <dbReference type="ARBA" id="ARBA00022676"/>
    </source>
</evidence>
<organism evidence="5 6">
    <name type="scientific">Candidatus Yonathbacteria bacterium RIFOXYD1_FULL_52_36</name>
    <dbReference type="NCBI Taxonomy" id="1802730"/>
    <lineage>
        <taxon>Bacteria</taxon>
        <taxon>Candidatus Yonathiibacteriota</taxon>
    </lineage>
</organism>
<protein>
    <recommendedName>
        <fullName evidence="7">Glycosyl transferase family 1 domain-containing protein</fullName>
    </recommendedName>
</protein>
<comment type="caution">
    <text evidence="5">The sequence shown here is derived from an EMBL/GenBank/DDBJ whole genome shotgun (WGS) entry which is preliminary data.</text>
</comment>
<dbReference type="PANTHER" id="PTHR12526:SF510">
    <property type="entry name" value="D-INOSITOL 3-PHOSPHATE GLYCOSYLTRANSFERASE"/>
    <property type="match status" value="1"/>
</dbReference>
<dbReference type="CDD" id="cd03811">
    <property type="entry name" value="GT4_GT28_WabH-like"/>
    <property type="match status" value="1"/>
</dbReference>
<dbReference type="InterPro" id="IPR028098">
    <property type="entry name" value="Glyco_trans_4-like_N"/>
</dbReference>
<evidence type="ECO:0000313" key="5">
    <source>
        <dbReference type="EMBL" id="OHA85668.1"/>
    </source>
</evidence>
<evidence type="ECO:0000259" key="4">
    <source>
        <dbReference type="Pfam" id="PF13439"/>
    </source>
</evidence>
<feature type="domain" description="Glycosyltransferase subfamily 4-like N-terminal" evidence="4">
    <location>
        <begin position="42"/>
        <end position="184"/>
    </location>
</feature>
<keyword evidence="2" id="KW-0808">Transferase</keyword>
<sequence>MQETPLNVITVGSDRALFVPESSVRARLAEYGTLVDELHIIVFTKRSLGLVQTQIAPNVWVYPTNSWNRWFYVRDAVRLGKRISKERSIALVSVQDPFEGGLAGMRVARSTKARLQIQIHTDLMSPAFQRGSHLNKVRMRIARKVLPQAQGIRVVSNRIKESLSEAFPVLADRITVLPIFVDIAKMRVTPAAFSVREKYPQFDWVAITVARLEPEKNLSLGLHAFARVVEKYPKSGLVLVGEGGERARLEAEARRLGIGQNVVFEGARTDVLSYYKTADLFLLTSNFEGYGMALVEAAAADCPIVTTDVGVAQDILHNGEARFMCPVGDAMCLATGMLALRENTELRKVAVLKTQSFLEQFALIDKTEYLKRYRMAWERCLV</sequence>
<dbReference type="EMBL" id="MHUZ01000020">
    <property type="protein sequence ID" value="OHA85668.1"/>
    <property type="molecule type" value="Genomic_DNA"/>
</dbReference>
<dbReference type="PANTHER" id="PTHR12526">
    <property type="entry name" value="GLYCOSYLTRANSFERASE"/>
    <property type="match status" value="1"/>
</dbReference>
<evidence type="ECO:0000259" key="3">
    <source>
        <dbReference type="Pfam" id="PF00534"/>
    </source>
</evidence>
<gene>
    <name evidence="5" type="ORF">A2591_02440</name>
</gene>
<evidence type="ECO:0000313" key="6">
    <source>
        <dbReference type="Proteomes" id="UP000178168"/>
    </source>
</evidence>
<dbReference type="Proteomes" id="UP000178168">
    <property type="component" value="Unassembled WGS sequence"/>
</dbReference>
<dbReference type="Pfam" id="PF00534">
    <property type="entry name" value="Glycos_transf_1"/>
    <property type="match status" value="1"/>
</dbReference>
<dbReference type="InterPro" id="IPR001296">
    <property type="entry name" value="Glyco_trans_1"/>
</dbReference>
<dbReference type="SUPFAM" id="SSF53756">
    <property type="entry name" value="UDP-Glycosyltransferase/glycogen phosphorylase"/>
    <property type="match status" value="1"/>
</dbReference>